<dbReference type="RefSeq" id="WP_105804751.1">
    <property type="nucleotide sequence ID" value="NZ_MWZD01000014.1"/>
</dbReference>
<dbReference type="AlphaFoldDB" id="A0A2S9QQG0"/>
<organism evidence="1 2">
    <name type="scientific">Leucobacter massiliensis</name>
    <dbReference type="NCBI Taxonomy" id="1686285"/>
    <lineage>
        <taxon>Bacteria</taxon>
        <taxon>Bacillati</taxon>
        <taxon>Actinomycetota</taxon>
        <taxon>Actinomycetes</taxon>
        <taxon>Micrococcales</taxon>
        <taxon>Microbacteriaceae</taxon>
        <taxon>Leucobacter</taxon>
    </lineage>
</organism>
<keyword evidence="2" id="KW-1185">Reference proteome</keyword>
<accession>A0A2S9QQG0</accession>
<dbReference type="CDD" id="cd17511">
    <property type="entry name" value="YbjN_AmyR-like"/>
    <property type="match status" value="1"/>
</dbReference>
<dbReference type="InterPro" id="IPR019660">
    <property type="entry name" value="Put_sensory_transdc_reg_YbjN"/>
</dbReference>
<dbReference type="EMBL" id="MWZD01000014">
    <property type="protein sequence ID" value="PRI11814.1"/>
    <property type="molecule type" value="Genomic_DNA"/>
</dbReference>
<reference evidence="1 2" key="1">
    <citation type="journal article" date="2017" name="New Microbes New Infect">
        <title>Genome sequence of 'Leucobacter massiliensis' sp. nov. isolated from human pharynx after travel to the 2014 Hajj.</title>
        <authorList>
            <person name="Leangapichart T."/>
            <person name="Gautret P."/>
            <person name="Nguyen T.T."/>
            <person name="Armstrong N."/>
            <person name="Rolain J.M."/>
        </authorList>
    </citation>
    <scope>NUCLEOTIDE SEQUENCE [LARGE SCALE GENOMIC DNA]</scope>
    <source>
        <strain evidence="1 2">122RC15</strain>
    </source>
</reference>
<name>A0A2S9QQG0_9MICO</name>
<gene>
    <name evidence="1" type="ORF">B4915_05095</name>
</gene>
<dbReference type="Proteomes" id="UP000238650">
    <property type="component" value="Unassembled WGS sequence"/>
</dbReference>
<comment type="caution">
    <text evidence="1">The sequence shown here is derived from an EMBL/GenBank/DDBJ whole genome shotgun (WGS) entry which is preliminary data.</text>
</comment>
<dbReference type="OrthoDB" id="3256964at2"/>
<evidence type="ECO:0000313" key="1">
    <source>
        <dbReference type="EMBL" id="PRI11814.1"/>
    </source>
</evidence>
<protein>
    <submittedName>
        <fullName evidence="1">YbjN domain-containing protein</fullName>
    </submittedName>
</protein>
<proteinExistence type="predicted"/>
<sequence length="162" mass="18552">MGLFGKSERPESGGLEALAPLSKDRIKAALERAGWSYTVDSDGDVGGGWEYGSFYFFVNGKMDELLCVRGFWRGRLDGDDYARALEVCNIWNADKLWPKTYVGRDDEGMVRINTEHNVDYEHGLTDEQLMQHLLCVINTSMAFFEHVNEQFPEAWERFRPEG</sequence>
<dbReference type="Pfam" id="PF10722">
    <property type="entry name" value="YbjN"/>
    <property type="match status" value="1"/>
</dbReference>
<evidence type="ECO:0000313" key="2">
    <source>
        <dbReference type="Proteomes" id="UP000238650"/>
    </source>
</evidence>